<dbReference type="GO" id="GO:0003743">
    <property type="term" value="F:translation initiation factor activity"/>
    <property type="evidence" value="ECO:0007669"/>
    <property type="project" value="TreeGrafter"/>
</dbReference>
<evidence type="ECO:0000313" key="1">
    <source>
        <dbReference type="EMBL" id="VDK24872.1"/>
    </source>
</evidence>
<dbReference type="EMBL" id="UYRR01009394">
    <property type="protein sequence ID" value="VDK24872.1"/>
    <property type="molecule type" value="Genomic_DNA"/>
</dbReference>
<organism evidence="1 2">
    <name type="scientific">Anisakis simplex</name>
    <name type="common">Herring worm</name>
    <dbReference type="NCBI Taxonomy" id="6269"/>
    <lineage>
        <taxon>Eukaryota</taxon>
        <taxon>Metazoa</taxon>
        <taxon>Ecdysozoa</taxon>
        <taxon>Nematoda</taxon>
        <taxon>Chromadorea</taxon>
        <taxon>Rhabditida</taxon>
        <taxon>Spirurina</taxon>
        <taxon>Ascaridomorpha</taxon>
        <taxon>Ascaridoidea</taxon>
        <taxon>Anisakidae</taxon>
        <taxon>Anisakis</taxon>
        <taxon>Anisakis simplex complex</taxon>
    </lineage>
</organism>
<gene>
    <name evidence="1" type="ORF">ASIM_LOCUS5015</name>
</gene>
<dbReference type="OrthoDB" id="424572at2759"/>
<proteinExistence type="predicted"/>
<reference evidence="1 2" key="1">
    <citation type="submission" date="2018-11" db="EMBL/GenBank/DDBJ databases">
        <authorList>
            <consortium name="Pathogen Informatics"/>
        </authorList>
    </citation>
    <scope>NUCLEOTIDE SEQUENCE [LARGE SCALE GENOMIC DNA]</scope>
</reference>
<dbReference type="GO" id="GO:0005085">
    <property type="term" value="F:guanyl-nucleotide exchange factor activity"/>
    <property type="evidence" value="ECO:0007669"/>
    <property type="project" value="TreeGrafter"/>
</dbReference>
<name>A0A3P6NK45_ANISI</name>
<dbReference type="Proteomes" id="UP000267096">
    <property type="component" value="Unassembled WGS sequence"/>
</dbReference>
<dbReference type="InterPro" id="IPR051956">
    <property type="entry name" value="eIF2B_epsilon"/>
</dbReference>
<keyword evidence="2" id="KW-1185">Reference proteome</keyword>
<dbReference type="PANTHER" id="PTHR45887">
    <property type="entry name" value="TRANSLATION INITIATION FACTOR EIF-2B SUBUNIT EPSILON"/>
    <property type="match status" value="1"/>
</dbReference>
<dbReference type="GO" id="GO:0031369">
    <property type="term" value="F:translation initiation factor binding"/>
    <property type="evidence" value="ECO:0007669"/>
    <property type="project" value="TreeGrafter"/>
</dbReference>
<evidence type="ECO:0000313" key="2">
    <source>
        <dbReference type="Proteomes" id="UP000267096"/>
    </source>
</evidence>
<dbReference type="GO" id="GO:0005851">
    <property type="term" value="C:eukaryotic translation initiation factor 2B complex"/>
    <property type="evidence" value="ECO:0007669"/>
    <property type="project" value="TreeGrafter"/>
</dbReference>
<dbReference type="AlphaFoldDB" id="A0A3P6NK45"/>
<sequence>MNPILGIERKTSKLILYNPGSATEGGGGNGASLELDKSIFISDTMIRRDLRDSGVAICSQNISAQFSDNFDFQFRDDVIREIILNEEILGLHIHVDVLPDSVAAFTVRDYEGLIRANRLILQRWLTPLLPGRA</sequence>
<accession>A0A3P6NK45</accession>
<protein>
    <submittedName>
        <fullName evidence="1">Uncharacterized protein</fullName>
    </submittedName>
</protein>
<dbReference type="PANTHER" id="PTHR45887:SF1">
    <property type="entry name" value="TRANSLATION INITIATION FACTOR EIF-2B SUBUNIT EPSILON"/>
    <property type="match status" value="1"/>
</dbReference>
<feature type="non-terminal residue" evidence="1">
    <location>
        <position position="133"/>
    </location>
</feature>